<reference evidence="2" key="1">
    <citation type="journal article" date="2019" name="Int. J. Syst. Evol. Microbiol.">
        <title>The Global Catalogue of Microorganisms (GCM) 10K type strain sequencing project: providing services to taxonomists for standard genome sequencing and annotation.</title>
        <authorList>
            <consortium name="The Broad Institute Genomics Platform"/>
            <consortium name="The Broad Institute Genome Sequencing Center for Infectious Disease"/>
            <person name="Wu L."/>
            <person name="Ma J."/>
        </authorList>
    </citation>
    <scope>NUCLEOTIDE SEQUENCE [LARGE SCALE GENOMIC DNA]</scope>
    <source>
        <strain evidence="2">KCTC 23098</strain>
    </source>
</reference>
<accession>A0ABW6AZD9</accession>
<dbReference type="PROSITE" id="PS51257">
    <property type="entry name" value="PROKAR_LIPOPROTEIN"/>
    <property type="match status" value="1"/>
</dbReference>
<dbReference type="RefSeq" id="WP_377609485.1">
    <property type="nucleotide sequence ID" value="NZ_JBHUPA010000002.1"/>
</dbReference>
<organism evidence="1 2">
    <name type="scientific">Olivibacter jilunii</name>
    <dbReference type="NCBI Taxonomy" id="985016"/>
    <lineage>
        <taxon>Bacteria</taxon>
        <taxon>Pseudomonadati</taxon>
        <taxon>Bacteroidota</taxon>
        <taxon>Sphingobacteriia</taxon>
        <taxon>Sphingobacteriales</taxon>
        <taxon>Sphingobacteriaceae</taxon>
        <taxon>Olivibacter</taxon>
    </lineage>
</organism>
<dbReference type="Proteomes" id="UP001597560">
    <property type="component" value="Unassembled WGS sequence"/>
</dbReference>
<dbReference type="EMBL" id="JBHUPA010000002">
    <property type="protein sequence ID" value="MFD2961349.1"/>
    <property type="molecule type" value="Genomic_DNA"/>
</dbReference>
<comment type="caution">
    <text evidence="1">The sequence shown here is derived from an EMBL/GenBank/DDBJ whole genome shotgun (WGS) entry which is preliminary data.</text>
</comment>
<gene>
    <name evidence="1" type="ORF">ACFS6J_06115</name>
</gene>
<name>A0ABW6AZD9_9SPHI</name>
<evidence type="ECO:0000313" key="1">
    <source>
        <dbReference type="EMBL" id="MFD2961349.1"/>
    </source>
</evidence>
<keyword evidence="2" id="KW-1185">Reference proteome</keyword>
<protein>
    <submittedName>
        <fullName evidence="1">Uncharacterized protein</fullName>
    </submittedName>
</protein>
<proteinExistence type="predicted"/>
<sequence>MKHLITLIIVLSLFSCSKEDKNVNPSINLAETSFYADANKTSGNLPYYLKLSFVNENTVEFSEILGHPNEGVISGDGVLQLVYTIENPETNSPVIRITGISNGDYAFLKNGDAVNWSISYNRGAENEPPYFYLKQKENYRFNKL</sequence>
<evidence type="ECO:0000313" key="2">
    <source>
        <dbReference type="Proteomes" id="UP001597560"/>
    </source>
</evidence>